<dbReference type="AlphaFoldDB" id="A0A183MNS2"/>
<evidence type="ECO:0000313" key="2">
    <source>
        <dbReference type="Proteomes" id="UP000277204"/>
    </source>
</evidence>
<gene>
    <name evidence="1" type="ORF">SMRZ_LOCUS17697</name>
</gene>
<organism evidence="1 2">
    <name type="scientific">Schistosoma margrebowiei</name>
    <dbReference type="NCBI Taxonomy" id="48269"/>
    <lineage>
        <taxon>Eukaryota</taxon>
        <taxon>Metazoa</taxon>
        <taxon>Spiralia</taxon>
        <taxon>Lophotrochozoa</taxon>
        <taxon>Platyhelminthes</taxon>
        <taxon>Trematoda</taxon>
        <taxon>Digenea</taxon>
        <taxon>Strigeidida</taxon>
        <taxon>Schistosomatoidea</taxon>
        <taxon>Schistosomatidae</taxon>
        <taxon>Schistosoma</taxon>
    </lineage>
</organism>
<dbReference type="EMBL" id="UZAI01017440">
    <property type="protein sequence ID" value="VDP24747.1"/>
    <property type="molecule type" value="Genomic_DNA"/>
</dbReference>
<protein>
    <submittedName>
        <fullName evidence="1">Uncharacterized protein</fullName>
    </submittedName>
</protein>
<reference evidence="1 2" key="1">
    <citation type="submission" date="2018-11" db="EMBL/GenBank/DDBJ databases">
        <authorList>
            <consortium name="Pathogen Informatics"/>
        </authorList>
    </citation>
    <scope>NUCLEOTIDE SEQUENCE [LARGE SCALE GENOMIC DNA]</scope>
    <source>
        <strain evidence="1 2">Zambia</strain>
    </source>
</reference>
<sequence length="76" mass="8699">MKTAVLHYLYTVVVRGSQQEILEIDFVLLGTRQQGISIILKELMLPNGFDPVSPSFTVRDVTTELFSPRLTSYRIR</sequence>
<name>A0A183MNS2_9TREM</name>
<dbReference type="Proteomes" id="UP000277204">
    <property type="component" value="Unassembled WGS sequence"/>
</dbReference>
<proteinExistence type="predicted"/>
<evidence type="ECO:0000313" key="1">
    <source>
        <dbReference type="EMBL" id="VDP24747.1"/>
    </source>
</evidence>
<keyword evidence="2" id="KW-1185">Reference proteome</keyword>
<accession>A0A183MNS2</accession>